<accession>A0A3M2IYB5</accession>
<name>A0A3M2IYB5_9CELL</name>
<evidence type="ECO:0000313" key="2">
    <source>
        <dbReference type="EMBL" id="RMI04640.1"/>
    </source>
</evidence>
<keyword evidence="1" id="KW-0812">Transmembrane</keyword>
<organism evidence="2 3">
    <name type="scientific">Cellulomonas triticagri</name>
    <dbReference type="NCBI Taxonomy" id="2483352"/>
    <lineage>
        <taxon>Bacteria</taxon>
        <taxon>Bacillati</taxon>
        <taxon>Actinomycetota</taxon>
        <taxon>Actinomycetes</taxon>
        <taxon>Micrococcales</taxon>
        <taxon>Cellulomonadaceae</taxon>
        <taxon>Cellulomonas</taxon>
    </lineage>
</organism>
<dbReference type="OrthoDB" id="3240366at2"/>
<keyword evidence="1" id="KW-1133">Transmembrane helix</keyword>
<protein>
    <submittedName>
        <fullName evidence="2">Uncharacterized protein</fullName>
    </submittedName>
</protein>
<comment type="caution">
    <text evidence="2">The sequence shown here is derived from an EMBL/GenBank/DDBJ whole genome shotgun (WGS) entry which is preliminary data.</text>
</comment>
<gene>
    <name evidence="2" type="ORF">EBM89_18220</name>
</gene>
<dbReference type="Proteomes" id="UP000269289">
    <property type="component" value="Unassembled WGS sequence"/>
</dbReference>
<dbReference type="RefSeq" id="WP_122151050.1">
    <property type="nucleotide sequence ID" value="NZ_RFFI01000142.1"/>
</dbReference>
<feature type="transmembrane region" description="Helical" evidence="1">
    <location>
        <begin position="134"/>
        <end position="154"/>
    </location>
</feature>
<feature type="transmembrane region" description="Helical" evidence="1">
    <location>
        <begin position="161"/>
        <end position="177"/>
    </location>
</feature>
<evidence type="ECO:0000256" key="1">
    <source>
        <dbReference type="SAM" id="Phobius"/>
    </source>
</evidence>
<sequence length="217" mass="22427">MTTQPEEAPLDLAAARAIIDAQRTRVRTTAYSDDRVIFGIWATAWGVGYGVLWAVSGDGVERMPWGAWAVFGVLILAGVVTTILHSARRMSGMDGVSRRTGAMYGWSWMVAFTAAQVLLGGLAAAGLPPEGMTLAANGISALIVGILYMAGGALWQDRAQFALGVWMALVAAVATLVGLPGTFAVMCLAGGGGMAVGALLAHVAQRRGNAPRRGGLA</sequence>
<keyword evidence="3" id="KW-1185">Reference proteome</keyword>
<feature type="transmembrane region" description="Helical" evidence="1">
    <location>
        <begin position="67"/>
        <end position="87"/>
    </location>
</feature>
<evidence type="ECO:0000313" key="3">
    <source>
        <dbReference type="Proteomes" id="UP000269289"/>
    </source>
</evidence>
<feature type="transmembrane region" description="Helical" evidence="1">
    <location>
        <begin position="183"/>
        <end position="204"/>
    </location>
</feature>
<dbReference type="AlphaFoldDB" id="A0A3M2IYB5"/>
<reference evidence="2 3" key="1">
    <citation type="submission" date="2018-10" db="EMBL/GenBank/DDBJ databases">
        <title>Isolation, diversity and antifungal activity of actinobacteria from wheat.</title>
        <authorList>
            <person name="Han C."/>
        </authorList>
    </citation>
    <scope>NUCLEOTIDE SEQUENCE [LARGE SCALE GENOMIC DNA]</scope>
    <source>
        <strain evidence="2 3">NEAU-YY56</strain>
    </source>
</reference>
<keyword evidence="1" id="KW-0472">Membrane</keyword>
<proteinExistence type="predicted"/>
<dbReference type="EMBL" id="RFFI01000142">
    <property type="protein sequence ID" value="RMI04640.1"/>
    <property type="molecule type" value="Genomic_DNA"/>
</dbReference>
<feature type="transmembrane region" description="Helical" evidence="1">
    <location>
        <begin position="36"/>
        <end position="55"/>
    </location>
</feature>
<feature type="transmembrane region" description="Helical" evidence="1">
    <location>
        <begin position="108"/>
        <end position="128"/>
    </location>
</feature>